<dbReference type="Gene3D" id="2.40.50.100">
    <property type="match status" value="1"/>
</dbReference>
<organism evidence="8 9">
    <name type="scientific">Dethiosulfovibrio marinus</name>
    <dbReference type="NCBI Taxonomy" id="133532"/>
    <lineage>
        <taxon>Bacteria</taxon>
        <taxon>Thermotogati</taxon>
        <taxon>Synergistota</taxon>
        <taxon>Synergistia</taxon>
        <taxon>Synergistales</taxon>
        <taxon>Dethiosulfovibrionaceae</taxon>
        <taxon>Dethiosulfovibrio</taxon>
    </lineage>
</organism>
<dbReference type="RefSeq" id="WP_236099027.1">
    <property type="nucleotide sequence ID" value="NZ_JAKGUD010000004.1"/>
</dbReference>
<dbReference type="InterPro" id="IPR006143">
    <property type="entry name" value="RND_pump_MFP"/>
</dbReference>
<evidence type="ECO:0000259" key="5">
    <source>
        <dbReference type="Pfam" id="PF25876"/>
    </source>
</evidence>
<dbReference type="InterPro" id="IPR058625">
    <property type="entry name" value="MdtA-like_BSH"/>
</dbReference>
<dbReference type="InterPro" id="IPR030190">
    <property type="entry name" value="MacA_alpha-hairpin_sf"/>
</dbReference>
<feature type="domain" description="Multidrug resistance protein MdtA-like barrel-sandwich hybrid" evidence="6">
    <location>
        <begin position="55"/>
        <end position="206"/>
    </location>
</feature>
<comment type="caution">
    <text evidence="8">The sequence shown here is derived from an EMBL/GenBank/DDBJ whole genome shotgun (WGS) entry which is preliminary data.</text>
</comment>
<evidence type="ECO:0000313" key="8">
    <source>
        <dbReference type="EMBL" id="MCF4142270.1"/>
    </source>
</evidence>
<dbReference type="PANTHER" id="PTHR30469">
    <property type="entry name" value="MULTIDRUG RESISTANCE PROTEIN MDTA"/>
    <property type="match status" value="1"/>
</dbReference>
<evidence type="ECO:0000256" key="3">
    <source>
        <dbReference type="SAM" id="Coils"/>
    </source>
</evidence>
<reference evidence="8 9" key="1">
    <citation type="submission" date="2022-01" db="EMBL/GenBank/DDBJ databases">
        <title>Dethiosulfovibrio faecalis sp. nov., a novel proteolytic, non-sulfur-reducing bacterium isolated from a marine aquaculture solid waste bioreactor.</title>
        <authorList>
            <person name="Grabowski S."/>
            <person name="Apolinario E."/>
            <person name="Schneider N."/>
            <person name="Marshall C.W."/>
            <person name="Sowers K.R."/>
        </authorList>
    </citation>
    <scope>NUCLEOTIDE SEQUENCE [LARGE SCALE GENOMIC DNA]</scope>
    <source>
        <strain evidence="8 9">DSM 12537</strain>
    </source>
</reference>
<dbReference type="InterPro" id="IPR058636">
    <property type="entry name" value="Beta-barrel_YknX"/>
</dbReference>
<name>A0ABS9EM39_9BACT</name>
<gene>
    <name evidence="8" type="ORF">L2W38_05540</name>
</gene>
<dbReference type="Pfam" id="PF25917">
    <property type="entry name" value="BSH_RND"/>
    <property type="match status" value="1"/>
</dbReference>
<evidence type="ECO:0000259" key="7">
    <source>
        <dbReference type="Pfam" id="PF25990"/>
    </source>
</evidence>
<dbReference type="SUPFAM" id="SSF111369">
    <property type="entry name" value="HlyD-like secretion proteins"/>
    <property type="match status" value="1"/>
</dbReference>
<feature type="region of interest" description="Disordered" evidence="4">
    <location>
        <begin position="370"/>
        <end position="393"/>
    </location>
</feature>
<dbReference type="Gene3D" id="6.10.140.1990">
    <property type="match status" value="1"/>
</dbReference>
<dbReference type="Pfam" id="PF25876">
    <property type="entry name" value="HH_MFP_RND"/>
    <property type="match status" value="1"/>
</dbReference>
<feature type="domain" description="YknX-like beta-barrel" evidence="7">
    <location>
        <begin position="219"/>
        <end position="293"/>
    </location>
</feature>
<sequence>MKKLFALVLIAAIGAGIWWYRGDGEKQRVSYRTESLKRGDMVKTVSATGTLEAINTVLVGSQVSGNLSEVLVDYNDEVTKGQLLARIDPTLFQASVDKAKAALLTAQADLAEGKASLAHANRALARKKELVGRNLIAKVDLDDAELSVATARATLRALEGKVAQARAALSSSEIDLAHTEIVSPINGVVTAKEVDEGQTVAASLSAPELFTIAEDLRRMRVEADIDEADIGSVKKGQDVSFTVDAYPNRTFSGKVDRIRLAPTETDNVVTYTVEIGVSNNDLSLYPGMTAEVAVVTDRRENVLMAPSAALRVDIPTPEGEHQGGSINGSGVLFTLSGDSPVPVPVKTGLAENRWVQVSGEVSEETQVVVEVTSDGSSDKKGGGLFGSGPGRRP</sequence>
<dbReference type="Proteomes" id="UP001200430">
    <property type="component" value="Unassembled WGS sequence"/>
</dbReference>
<dbReference type="Gene3D" id="2.40.30.170">
    <property type="match status" value="1"/>
</dbReference>
<dbReference type="InterPro" id="IPR058624">
    <property type="entry name" value="MdtA-like_HH"/>
</dbReference>
<feature type="coiled-coil region" evidence="3">
    <location>
        <begin position="141"/>
        <end position="175"/>
    </location>
</feature>
<comment type="similarity">
    <text evidence="1">Belongs to the membrane fusion protein (MFP) (TC 8.A.1) family.</text>
</comment>
<evidence type="ECO:0000256" key="2">
    <source>
        <dbReference type="ARBA" id="ARBA00023054"/>
    </source>
</evidence>
<evidence type="ECO:0000313" key="9">
    <source>
        <dbReference type="Proteomes" id="UP001200430"/>
    </source>
</evidence>
<evidence type="ECO:0000256" key="4">
    <source>
        <dbReference type="SAM" id="MobiDB-lite"/>
    </source>
</evidence>
<protein>
    <submittedName>
        <fullName evidence="8">Efflux RND transporter periplasmic adaptor subunit</fullName>
    </submittedName>
</protein>
<feature type="domain" description="Multidrug resistance protein MdtA-like alpha-helical hairpin" evidence="5">
    <location>
        <begin position="103"/>
        <end position="179"/>
    </location>
</feature>
<evidence type="ECO:0000256" key="1">
    <source>
        <dbReference type="ARBA" id="ARBA00009477"/>
    </source>
</evidence>
<keyword evidence="2 3" id="KW-0175">Coiled coil</keyword>
<proteinExistence type="inferred from homology"/>
<dbReference type="Pfam" id="PF25990">
    <property type="entry name" value="Beta-barrel_YknX"/>
    <property type="match status" value="1"/>
</dbReference>
<dbReference type="NCBIfam" id="TIGR01730">
    <property type="entry name" value="RND_mfp"/>
    <property type="match status" value="1"/>
</dbReference>
<feature type="compositionally biased region" description="Gly residues" evidence="4">
    <location>
        <begin position="382"/>
        <end position="393"/>
    </location>
</feature>
<dbReference type="PANTHER" id="PTHR30469:SF33">
    <property type="entry name" value="SLR1207 PROTEIN"/>
    <property type="match status" value="1"/>
</dbReference>
<keyword evidence="9" id="KW-1185">Reference proteome</keyword>
<accession>A0ABS9EM39</accession>
<evidence type="ECO:0000259" key="6">
    <source>
        <dbReference type="Pfam" id="PF25917"/>
    </source>
</evidence>
<dbReference type="EMBL" id="JAKGUD010000004">
    <property type="protein sequence ID" value="MCF4142270.1"/>
    <property type="molecule type" value="Genomic_DNA"/>
</dbReference>